<dbReference type="EMBL" id="MU167489">
    <property type="protein sequence ID" value="KAG0140001.1"/>
    <property type="molecule type" value="Genomic_DNA"/>
</dbReference>
<gene>
    <name evidence="1" type="ORF">CROQUDRAFT_100739</name>
</gene>
<comment type="caution">
    <text evidence="1">The sequence shown here is derived from an EMBL/GenBank/DDBJ whole genome shotgun (WGS) entry which is preliminary data.</text>
</comment>
<evidence type="ECO:0000313" key="2">
    <source>
        <dbReference type="Proteomes" id="UP000886653"/>
    </source>
</evidence>
<evidence type="ECO:0000313" key="1">
    <source>
        <dbReference type="EMBL" id="KAG0140001.1"/>
    </source>
</evidence>
<dbReference type="AlphaFoldDB" id="A0A9P6T5R6"/>
<dbReference type="Proteomes" id="UP000886653">
    <property type="component" value="Unassembled WGS sequence"/>
</dbReference>
<accession>A0A9P6T5R6</accession>
<keyword evidence="2" id="KW-1185">Reference proteome</keyword>
<protein>
    <submittedName>
        <fullName evidence="1">Uncharacterized protein</fullName>
    </submittedName>
</protein>
<name>A0A9P6T5R6_9BASI</name>
<sequence>MASLIHAASQSAVPLSHSAVSSQALRLYATTKLGQSLFNVPPHPPFACAFGSDHGFSDEDDSMYLPVYLLQLPPKSPPSSRSALMGPALPLMLRKLAK</sequence>
<proteinExistence type="predicted"/>
<reference evidence="1" key="1">
    <citation type="submission" date="2013-11" db="EMBL/GenBank/DDBJ databases">
        <title>Genome sequence of the fusiform rust pathogen reveals effectors for host alternation and coevolution with pine.</title>
        <authorList>
            <consortium name="DOE Joint Genome Institute"/>
            <person name="Smith K."/>
            <person name="Pendleton A."/>
            <person name="Kubisiak T."/>
            <person name="Anderson C."/>
            <person name="Salamov A."/>
            <person name="Aerts A."/>
            <person name="Riley R."/>
            <person name="Clum A."/>
            <person name="Lindquist E."/>
            <person name="Ence D."/>
            <person name="Campbell M."/>
            <person name="Kronenberg Z."/>
            <person name="Feau N."/>
            <person name="Dhillon B."/>
            <person name="Hamelin R."/>
            <person name="Burleigh J."/>
            <person name="Smith J."/>
            <person name="Yandell M."/>
            <person name="Nelson C."/>
            <person name="Grigoriev I."/>
            <person name="Davis J."/>
        </authorList>
    </citation>
    <scope>NUCLEOTIDE SEQUENCE</scope>
    <source>
        <strain evidence="1">G11</strain>
    </source>
</reference>
<organism evidence="1 2">
    <name type="scientific">Cronartium quercuum f. sp. fusiforme G11</name>
    <dbReference type="NCBI Taxonomy" id="708437"/>
    <lineage>
        <taxon>Eukaryota</taxon>
        <taxon>Fungi</taxon>
        <taxon>Dikarya</taxon>
        <taxon>Basidiomycota</taxon>
        <taxon>Pucciniomycotina</taxon>
        <taxon>Pucciniomycetes</taxon>
        <taxon>Pucciniales</taxon>
        <taxon>Coleosporiaceae</taxon>
        <taxon>Cronartium</taxon>
    </lineage>
</organism>